<keyword evidence="1" id="KW-0175">Coiled coil</keyword>
<feature type="coiled-coil region" evidence="1">
    <location>
        <begin position="627"/>
        <end position="654"/>
    </location>
</feature>
<sequence>MNTSELKINGEVIYFGMTYIILAIDPPIIILKRKDTSGDAISINYFELITNPSFHTGKSIKRNIESDNRVYFSVLDSLNEKKREEVSKRLNIIRPLILLEKLKQNHFPSFVAFLENYKDLLNENENPEKLKQELIIERLAIKNSLSERTIKRYLSNYRKVADENSTLGEEGLVSNAGTGYKYRNDNKTLIINHPKHPEMILDQIQVRLNDVYIPIIKEVIENEYLTLQSKSKANIIDLINIKCSINGIPPIKPETMYKIFERISTKVVERMRFGTKSINKYEEVNRGFANKEALYPLHLVEIDHTRMDIEVIDEKNGVVKGRPWITLGVDVYSRVVWCMYISFEPPSANRVRKAIQQGVLFKNTKEQYGTFNNWEIFGIPYSIQFDNGTEFDNLAIRRLVDETLKSNIRFRPIATPRYGGTIERLIGTINTQVLHNLHGTTKSNIFQKGEYDSSENALLSLENVKEILTKYITDIYHFQKHEGLPIDCNSPIARFHEGLKKSGLPDFIEPEDEDLFKVSLLPSLSKPYTRDGVRIDNRIYRSNSLSHLIDKREVKYIVKYDIDDISYIYIKSPKEVDYVRVNIVSPPYESVQGMNAYTYKLLLKHLKDKGELRRNKIATDEQILQAKAALQKNIEKMYKTNRRTRQQMERMEWEVEVTNINQKEIVNKKNNPTYEQLMANAIKIFDENADKN</sequence>
<keyword evidence="2" id="KW-0812">Transmembrane</keyword>
<keyword evidence="2" id="KW-1133">Transmembrane helix</keyword>
<dbReference type="GO" id="GO:0015074">
    <property type="term" value="P:DNA integration"/>
    <property type="evidence" value="ECO:0007669"/>
    <property type="project" value="InterPro"/>
</dbReference>
<dbReference type="Proteomes" id="UP000030595">
    <property type="component" value="Unassembled WGS sequence"/>
</dbReference>
<evidence type="ECO:0000256" key="2">
    <source>
        <dbReference type="SAM" id="Phobius"/>
    </source>
</evidence>
<proteinExistence type="predicted"/>
<dbReference type="AlphaFoldDB" id="A0A0A3J2A6"/>
<feature type="domain" description="Integrase catalytic" evidence="3">
    <location>
        <begin position="292"/>
        <end position="499"/>
    </location>
</feature>
<dbReference type="InterPro" id="IPR001584">
    <property type="entry name" value="Integrase_cat-core"/>
</dbReference>
<dbReference type="Pfam" id="PF09299">
    <property type="entry name" value="Mu-transpos_C"/>
    <property type="match status" value="1"/>
</dbReference>
<protein>
    <recommendedName>
        <fullName evidence="3">Integrase catalytic domain-containing protein</fullName>
    </recommendedName>
</protein>
<dbReference type="RefSeq" id="WP_036179512.1">
    <property type="nucleotide sequence ID" value="NZ_AVCZ01000051.1"/>
</dbReference>
<evidence type="ECO:0000313" key="4">
    <source>
        <dbReference type="EMBL" id="KGR89283.1"/>
    </source>
</evidence>
<dbReference type="InterPro" id="IPR015378">
    <property type="entry name" value="Transposase-like_Mu_C"/>
</dbReference>
<reference evidence="4 5" key="1">
    <citation type="submission" date="2014-02" db="EMBL/GenBank/DDBJ databases">
        <title>Draft genome sequence of Lysinibacillus massiliensis CCUG 49529.</title>
        <authorList>
            <person name="Zhang F."/>
            <person name="Wang G."/>
            <person name="Zhang L."/>
        </authorList>
    </citation>
    <scope>NUCLEOTIDE SEQUENCE [LARGE SCALE GENOMIC DNA]</scope>
    <source>
        <strain evidence="4 5">CCUG 49529</strain>
    </source>
</reference>
<dbReference type="InterPro" id="IPR012337">
    <property type="entry name" value="RNaseH-like_sf"/>
</dbReference>
<dbReference type="Gene3D" id="3.30.420.10">
    <property type="entry name" value="Ribonuclease H-like superfamily/Ribonuclease H"/>
    <property type="match status" value="1"/>
</dbReference>
<keyword evidence="5" id="KW-1185">Reference proteome</keyword>
<dbReference type="eggNOG" id="COG2801">
    <property type="taxonomic scope" value="Bacteria"/>
</dbReference>
<dbReference type="PROSITE" id="PS50994">
    <property type="entry name" value="INTEGRASE"/>
    <property type="match status" value="1"/>
</dbReference>
<dbReference type="SUPFAM" id="SSF53098">
    <property type="entry name" value="Ribonuclease H-like"/>
    <property type="match status" value="1"/>
</dbReference>
<accession>A0A0A3J2A6</accession>
<keyword evidence="2" id="KW-0472">Membrane</keyword>
<dbReference type="GO" id="GO:0003676">
    <property type="term" value="F:nucleic acid binding"/>
    <property type="evidence" value="ECO:0007669"/>
    <property type="project" value="InterPro"/>
</dbReference>
<name>A0A0A3J2A6_9BACL</name>
<feature type="transmembrane region" description="Helical" evidence="2">
    <location>
        <begin position="12"/>
        <end position="31"/>
    </location>
</feature>
<evidence type="ECO:0000313" key="5">
    <source>
        <dbReference type="Proteomes" id="UP000030595"/>
    </source>
</evidence>
<gene>
    <name evidence="4" type="ORF">CD30_17410</name>
</gene>
<evidence type="ECO:0000256" key="1">
    <source>
        <dbReference type="SAM" id="Coils"/>
    </source>
</evidence>
<dbReference type="EMBL" id="JPVQ01000051">
    <property type="protein sequence ID" value="KGR89283.1"/>
    <property type="molecule type" value="Genomic_DNA"/>
</dbReference>
<evidence type="ECO:0000259" key="3">
    <source>
        <dbReference type="PROSITE" id="PS50994"/>
    </source>
</evidence>
<dbReference type="InterPro" id="IPR036397">
    <property type="entry name" value="RNaseH_sf"/>
</dbReference>
<organism evidence="4 5">
    <name type="scientific">Ureibacillus massiliensis 4400831 = CIP 108448 = CCUG 49529</name>
    <dbReference type="NCBI Taxonomy" id="1211035"/>
    <lineage>
        <taxon>Bacteria</taxon>
        <taxon>Bacillati</taxon>
        <taxon>Bacillota</taxon>
        <taxon>Bacilli</taxon>
        <taxon>Bacillales</taxon>
        <taxon>Caryophanaceae</taxon>
        <taxon>Ureibacillus</taxon>
    </lineage>
</organism>
<comment type="caution">
    <text evidence="4">The sequence shown here is derived from an EMBL/GenBank/DDBJ whole genome shotgun (WGS) entry which is preliminary data.</text>
</comment>